<dbReference type="Proteomes" id="UP000027361">
    <property type="component" value="Unassembled WGS sequence"/>
</dbReference>
<keyword evidence="4 7" id="KW-0472">Membrane</keyword>
<dbReference type="OrthoDB" id="72053at2759"/>
<dbReference type="HOGENOM" id="CLU_021868_0_0_1"/>
<dbReference type="Pfam" id="PF13848">
    <property type="entry name" value="Thioredoxin_6"/>
    <property type="match status" value="1"/>
</dbReference>
<dbReference type="InterPro" id="IPR013766">
    <property type="entry name" value="Thioredoxin_domain"/>
</dbReference>
<comment type="caution">
    <text evidence="10">The sequence shown here is derived from an EMBL/GenBank/DDBJ whole genome shotgun (WGS) entry which is preliminary data.</text>
</comment>
<dbReference type="GO" id="GO:0005789">
    <property type="term" value="C:endoplasmic reticulum membrane"/>
    <property type="evidence" value="ECO:0007669"/>
    <property type="project" value="UniProtKB-SubCell"/>
</dbReference>
<evidence type="ECO:0000256" key="6">
    <source>
        <dbReference type="SAM" id="MobiDB-lite"/>
    </source>
</evidence>
<accession>A0A066W2L2</accession>
<dbReference type="Gene3D" id="3.40.30.10">
    <property type="entry name" value="Glutaredoxin"/>
    <property type="match status" value="3"/>
</dbReference>
<dbReference type="PROSITE" id="PS00194">
    <property type="entry name" value="THIOREDOXIN_1"/>
    <property type="match status" value="1"/>
</dbReference>
<feature type="domain" description="Thioredoxin" evidence="9">
    <location>
        <begin position="182"/>
        <end position="313"/>
    </location>
</feature>
<feature type="transmembrane region" description="Helical" evidence="7">
    <location>
        <begin position="617"/>
        <end position="634"/>
    </location>
</feature>
<evidence type="ECO:0000256" key="2">
    <source>
        <dbReference type="ARBA" id="ARBA00022692"/>
    </source>
</evidence>
<dbReference type="GeneID" id="25267181"/>
<dbReference type="InParanoid" id="A0A066W2L2"/>
<dbReference type="InterPro" id="IPR017937">
    <property type="entry name" value="Thioredoxin_CS"/>
</dbReference>
<evidence type="ECO:0000313" key="11">
    <source>
        <dbReference type="Proteomes" id="UP000027361"/>
    </source>
</evidence>
<dbReference type="AlphaFoldDB" id="A0A066W2L2"/>
<evidence type="ECO:0000259" key="9">
    <source>
        <dbReference type="PROSITE" id="PS51352"/>
    </source>
</evidence>
<keyword evidence="3 7" id="KW-1133">Transmembrane helix</keyword>
<dbReference type="OMA" id="GIAEWLF"/>
<reference evidence="10 11" key="1">
    <citation type="submission" date="2014-05" db="EMBL/GenBank/DDBJ databases">
        <title>Draft genome sequence of a rare smut relative, Tilletiaria anomala UBC 951.</title>
        <authorList>
            <consortium name="DOE Joint Genome Institute"/>
            <person name="Toome M."/>
            <person name="Kuo A."/>
            <person name="Henrissat B."/>
            <person name="Lipzen A."/>
            <person name="Tritt A."/>
            <person name="Yoshinaga Y."/>
            <person name="Zane M."/>
            <person name="Barry K."/>
            <person name="Grigoriev I.V."/>
            <person name="Spatafora J.W."/>
            <person name="Aimea M.C."/>
        </authorList>
    </citation>
    <scope>NUCLEOTIDE SEQUENCE [LARGE SCALE GENOMIC DNA]</scope>
    <source>
        <strain evidence="10 11">UBC 951</strain>
    </source>
</reference>
<dbReference type="RefSeq" id="XP_013244060.1">
    <property type="nucleotide sequence ID" value="XM_013388606.1"/>
</dbReference>
<keyword evidence="8" id="KW-0732">Signal</keyword>
<keyword evidence="2 7" id="KW-0812">Transmembrane</keyword>
<dbReference type="FunCoup" id="A0A066W2L2">
    <property type="interactions" value="224"/>
</dbReference>
<dbReference type="PANTHER" id="PTHR46426:SF1">
    <property type="entry name" value="PROTEIN DISULFIDE-ISOMERASE TMX3"/>
    <property type="match status" value="1"/>
</dbReference>
<dbReference type="EMBL" id="JMSN01000026">
    <property type="protein sequence ID" value="KDN48212.1"/>
    <property type="molecule type" value="Genomic_DNA"/>
</dbReference>
<dbReference type="PRINTS" id="PR00421">
    <property type="entry name" value="THIOREDOXIN"/>
</dbReference>
<dbReference type="Pfam" id="PF00085">
    <property type="entry name" value="Thioredoxin"/>
    <property type="match status" value="2"/>
</dbReference>
<dbReference type="InterPro" id="IPR052250">
    <property type="entry name" value="PDI_TMX3"/>
</dbReference>
<feature type="chain" id="PRO_5001628710" evidence="8">
    <location>
        <begin position="17"/>
        <end position="658"/>
    </location>
</feature>
<protein>
    <submittedName>
        <fullName evidence="10">Thioredoxin-domain-containing protein</fullName>
    </submittedName>
</protein>
<dbReference type="SUPFAM" id="SSF52833">
    <property type="entry name" value="Thioredoxin-like"/>
    <property type="match status" value="2"/>
</dbReference>
<dbReference type="PROSITE" id="PS51352">
    <property type="entry name" value="THIOREDOXIN_2"/>
    <property type="match status" value="1"/>
</dbReference>
<evidence type="ECO:0000256" key="7">
    <source>
        <dbReference type="SAM" id="Phobius"/>
    </source>
</evidence>
<dbReference type="InterPro" id="IPR036249">
    <property type="entry name" value="Thioredoxin-like_sf"/>
</dbReference>
<feature type="signal peptide" evidence="8">
    <location>
        <begin position="1"/>
        <end position="16"/>
    </location>
</feature>
<comment type="function">
    <text evidence="5">Probable disulfide isomerase, which participates in the folding of proteins containing disulfide bonds. May act as a dithiol oxidase. Acts as a regulator of endoplasmic reticulum-mitochondria contact sites via its ability to regulate redox signals.</text>
</comment>
<evidence type="ECO:0000256" key="8">
    <source>
        <dbReference type="SAM" id="SignalP"/>
    </source>
</evidence>
<dbReference type="PANTHER" id="PTHR46426">
    <property type="entry name" value="PROTEIN DISULFIDE-ISOMERASE TMX3"/>
    <property type="match status" value="1"/>
</dbReference>
<evidence type="ECO:0000256" key="1">
    <source>
        <dbReference type="ARBA" id="ARBA00004389"/>
    </source>
</evidence>
<dbReference type="CDD" id="cd02961">
    <property type="entry name" value="PDI_a_family"/>
    <property type="match status" value="2"/>
</dbReference>
<gene>
    <name evidence="10" type="ORF">K437DRAFT_293953</name>
</gene>
<dbReference type="PROSITE" id="PS51257">
    <property type="entry name" value="PROKAR_LIPOPROTEIN"/>
    <property type="match status" value="1"/>
</dbReference>
<proteinExistence type="predicted"/>
<keyword evidence="11" id="KW-1185">Reference proteome</keyword>
<evidence type="ECO:0000256" key="5">
    <source>
        <dbReference type="ARBA" id="ARBA00045246"/>
    </source>
</evidence>
<comment type="subcellular location">
    <subcellularLocation>
        <location evidence="1">Endoplasmic reticulum membrane</location>
        <topology evidence="1">Single-pass membrane protein</topology>
    </subcellularLocation>
</comment>
<evidence type="ECO:0000256" key="3">
    <source>
        <dbReference type="ARBA" id="ARBA00022989"/>
    </source>
</evidence>
<organism evidence="10 11">
    <name type="scientific">Tilletiaria anomala (strain ATCC 24038 / CBS 436.72 / UBC 951)</name>
    <dbReference type="NCBI Taxonomy" id="1037660"/>
    <lineage>
        <taxon>Eukaryota</taxon>
        <taxon>Fungi</taxon>
        <taxon>Dikarya</taxon>
        <taxon>Basidiomycota</taxon>
        <taxon>Ustilaginomycotina</taxon>
        <taxon>Exobasidiomycetes</taxon>
        <taxon>Georgefischeriales</taxon>
        <taxon>Tilletiariaceae</taxon>
        <taxon>Tilletiaria</taxon>
    </lineage>
</organism>
<evidence type="ECO:0000256" key="4">
    <source>
        <dbReference type="ARBA" id="ARBA00023136"/>
    </source>
</evidence>
<sequence>MRRSLLLAAGLQLVLATGGSCSTSLVTREGLLKLSDADWQSSVSKGAWLIEFFSSKTKSSDFLPTWEQLVKYKASLSTDYPNAPFNFAQVDCSISTDLCVGEGITETPRLFTYVEGSKSKTQYQGKREYLDLVSYVDREAAAFRKLKGVSDEPHPLPSSKPATSAKSPAAGDAAGASPAAPPPPAPTAPIGPVSPNQAGTLTKFGSPPIPDDAALERFLSKESRQGPSFVKFFAPWCPHCKAMAPAYQKLSETLKGKVNVIEVDCVAHRETCVKYGVQSFPTLRMFNNGRATEYRGGRSHEAMLEWAIKAGSNSGLKEIGHDDIERIAKDHDVYFLYLFSPETPQREQDIVEEASSFLMSKQTYAFRTSDATLIQRYASYLHVSKSSSPASAGAQSGLLVFKDHNHEVPVSRFYPSSISSTLSDEKAVQQVAAWLNAERFPTVSELIGTTFADVIYNDAKALVVLAALSDVHHGGNVVGTGSGSEERALELKLFEKLARKWRSSSHPKVKEKILFAWIDADRWATAIKTYYKIRPVDVPQVVLVEGSRLQYYELPSDSPAAARGRPWLDEASLFHGIEAVSQGRVRAKSSKTYIDRGFEVAGGAVASIVVTVSRHPWLSLALLVVFAAAFFSFLRRVAANTQKDRQPLLPTASNCKLD</sequence>
<feature type="compositionally biased region" description="Low complexity" evidence="6">
    <location>
        <begin position="157"/>
        <end position="178"/>
    </location>
</feature>
<evidence type="ECO:0000313" key="10">
    <source>
        <dbReference type="EMBL" id="KDN48212.1"/>
    </source>
</evidence>
<dbReference type="STRING" id="1037660.A0A066W2L2"/>
<feature type="compositionally biased region" description="Pro residues" evidence="6">
    <location>
        <begin position="179"/>
        <end position="189"/>
    </location>
</feature>
<feature type="region of interest" description="Disordered" evidence="6">
    <location>
        <begin position="146"/>
        <end position="206"/>
    </location>
</feature>
<name>A0A066W2L2_TILAU</name>